<evidence type="ECO:0000256" key="2">
    <source>
        <dbReference type="SAM" id="SignalP"/>
    </source>
</evidence>
<dbReference type="PROSITE" id="PS51257">
    <property type="entry name" value="PROKAR_LIPOPROTEIN"/>
    <property type="match status" value="1"/>
</dbReference>
<protein>
    <submittedName>
        <fullName evidence="3">Uncharacterized protein</fullName>
    </submittedName>
</protein>
<gene>
    <name evidence="3" type="ORF">BJ980_001501</name>
</gene>
<feature type="signal peptide" evidence="2">
    <location>
        <begin position="1"/>
        <end position="19"/>
    </location>
</feature>
<accession>A0A7Y9S1V3</accession>
<organism evidence="3 4">
    <name type="scientific">Nocardioides daedukensis</name>
    <dbReference type="NCBI Taxonomy" id="634462"/>
    <lineage>
        <taxon>Bacteria</taxon>
        <taxon>Bacillati</taxon>
        <taxon>Actinomycetota</taxon>
        <taxon>Actinomycetes</taxon>
        <taxon>Propionibacteriales</taxon>
        <taxon>Nocardioidaceae</taxon>
        <taxon>Nocardioides</taxon>
    </lineage>
</organism>
<evidence type="ECO:0000256" key="1">
    <source>
        <dbReference type="SAM" id="MobiDB-lite"/>
    </source>
</evidence>
<name>A0A7Y9S1V3_9ACTN</name>
<dbReference type="RefSeq" id="WP_179501728.1">
    <property type="nucleotide sequence ID" value="NZ_JACCAA010000001.1"/>
</dbReference>
<dbReference type="EMBL" id="JACCAA010000001">
    <property type="protein sequence ID" value="NYG58578.1"/>
    <property type="molecule type" value="Genomic_DNA"/>
</dbReference>
<feature type="region of interest" description="Disordered" evidence="1">
    <location>
        <begin position="21"/>
        <end position="67"/>
    </location>
</feature>
<evidence type="ECO:0000313" key="4">
    <source>
        <dbReference type="Proteomes" id="UP000540656"/>
    </source>
</evidence>
<evidence type="ECO:0000313" key="3">
    <source>
        <dbReference type="EMBL" id="NYG58578.1"/>
    </source>
</evidence>
<reference evidence="3 4" key="1">
    <citation type="submission" date="2020-07" db="EMBL/GenBank/DDBJ databases">
        <title>Sequencing the genomes of 1000 actinobacteria strains.</title>
        <authorList>
            <person name="Klenk H.-P."/>
        </authorList>
    </citation>
    <scope>NUCLEOTIDE SEQUENCE [LARGE SCALE GENOMIC DNA]</scope>
    <source>
        <strain evidence="3 4">DSM 23819</strain>
    </source>
</reference>
<sequence length="189" mass="19327">MKRLLGPLLASILALTLLGCSDDGEENDAKEQSSQSPDDSGSAGESEGTEESPRSPEPSDLVYPSESIGPEVDFTEVALISETAAGGEVAQIPVILDSDQAVADFTAQFKGRTIGQQVADAVSGAKLADDEVLLGTVVALGCDEPTGVTVNKENGVTINPVGLPAKPDKQCFAAVTTVAIVAVKASELD</sequence>
<proteinExistence type="predicted"/>
<dbReference type="AlphaFoldDB" id="A0A7Y9S1V3"/>
<comment type="caution">
    <text evidence="3">The sequence shown here is derived from an EMBL/GenBank/DDBJ whole genome shotgun (WGS) entry which is preliminary data.</text>
</comment>
<feature type="chain" id="PRO_5039474886" evidence="2">
    <location>
        <begin position="20"/>
        <end position="189"/>
    </location>
</feature>
<dbReference type="Proteomes" id="UP000540656">
    <property type="component" value="Unassembled WGS sequence"/>
</dbReference>
<keyword evidence="4" id="KW-1185">Reference proteome</keyword>
<keyword evidence="2" id="KW-0732">Signal</keyword>